<dbReference type="GO" id="GO:0016787">
    <property type="term" value="F:hydrolase activity"/>
    <property type="evidence" value="ECO:0007669"/>
    <property type="project" value="UniProtKB-KW"/>
</dbReference>
<keyword evidence="5" id="KW-0325">Glycoprotein</keyword>
<keyword evidence="6" id="KW-0472">Membrane</keyword>
<evidence type="ECO:0000256" key="4">
    <source>
        <dbReference type="ARBA" id="ARBA00023157"/>
    </source>
</evidence>
<evidence type="ECO:0000256" key="2">
    <source>
        <dbReference type="ARBA" id="ARBA00007528"/>
    </source>
</evidence>
<evidence type="ECO:0000256" key="5">
    <source>
        <dbReference type="ARBA" id="ARBA00023180"/>
    </source>
</evidence>
<dbReference type="InterPro" id="IPR017853">
    <property type="entry name" value="GH"/>
</dbReference>
<comment type="subcellular location">
    <subcellularLocation>
        <location evidence="1 6">Cell membrane</location>
        <topology evidence="1 6">Lipid-anchor</topology>
        <topology evidence="1 6">GPI-anchor</topology>
    </subcellularLocation>
</comment>
<keyword evidence="6" id="KW-0336">GPI-anchor</keyword>
<proteinExistence type="inferred from homology"/>
<dbReference type="EC" id="2.4.1.-" evidence="6"/>
<dbReference type="PANTHER" id="PTHR31468">
    <property type="entry name" value="1,3-BETA-GLUCANOSYLTRANSFERASE GAS1"/>
    <property type="match status" value="1"/>
</dbReference>
<dbReference type="GO" id="GO:0005886">
    <property type="term" value="C:plasma membrane"/>
    <property type="evidence" value="ECO:0007669"/>
    <property type="project" value="UniProtKB-SubCell"/>
</dbReference>
<dbReference type="GO" id="GO:0042124">
    <property type="term" value="F:1,3-beta-glucanosyltransferase activity"/>
    <property type="evidence" value="ECO:0007669"/>
    <property type="project" value="TreeGrafter"/>
</dbReference>
<dbReference type="AlphaFoldDB" id="A0A8E2JSF9"/>
<dbReference type="GO" id="GO:0098552">
    <property type="term" value="C:side of membrane"/>
    <property type="evidence" value="ECO:0007669"/>
    <property type="project" value="UniProtKB-KW"/>
</dbReference>
<keyword evidence="8" id="KW-1185">Reference proteome</keyword>
<dbReference type="GO" id="GO:0071970">
    <property type="term" value="P:fungal-type cell wall (1-&gt;3)-beta-D-glucan biosynthetic process"/>
    <property type="evidence" value="ECO:0007669"/>
    <property type="project" value="TreeGrafter"/>
</dbReference>
<dbReference type="Gene3D" id="3.20.20.80">
    <property type="entry name" value="Glycosidases"/>
    <property type="match status" value="1"/>
</dbReference>
<dbReference type="EMBL" id="KV749795">
    <property type="protein sequence ID" value="OCL07727.1"/>
    <property type="molecule type" value="Genomic_DNA"/>
</dbReference>
<organism evidence="7 8">
    <name type="scientific">Glonium stellatum</name>
    <dbReference type="NCBI Taxonomy" id="574774"/>
    <lineage>
        <taxon>Eukaryota</taxon>
        <taxon>Fungi</taxon>
        <taxon>Dikarya</taxon>
        <taxon>Ascomycota</taxon>
        <taxon>Pezizomycotina</taxon>
        <taxon>Dothideomycetes</taxon>
        <taxon>Pleosporomycetidae</taxon>
        <taxon>Gloniales</taxon>
        <taxon>Gloniaceae</taxon>
        <taxon>Glonium</taxon>
    </lineage>
</organism>
<reference evidence="7 8" key="1">
    <citation type="journal article" date="2016" name="Nat. Commun.">
        <title>Ectomycorrhizal ecology is imprinted in the genome of the dominant symbiotic fungus Cenococcum geophilum.</title>
        <authorList>
            <consortium name="DOE Joint Genome Institute"/>
            <person name="Peter M."/>
            <person name="Kohler A."/>
            <person name="Ohm R.A."/>
            <person name="Kuo A."/>
            <person name="Krutzmann J."/>
            <person name="Morin E."/>
            <person name="Arend M."/>
            <person name="Barry K.W."/>
            <person name="Binder M."/>
            <person name="Choi C."/>
            <person name="Clum A."/>
            <person name="Copeland A."/>
            <person name="Grisel N."/>
            <person name="Haridas S."/>
            <person name="Kipfer T."/>
            <person name="LaButti K."/>
            <person name="Lindquist E."/>
            <person name="Lipzen A."/>
            <person name="Maire R."/>
            <person name="Meier B."/>
            <person name="Mihaltcheva S."/>
            <person name="Molinier V."/>
            <person name="Murat C."/>
            <person name="Poggeler S."/>
            <person name="Quandt C.A."/>
            <person name="Sperisen C."/>
            <person name="Tritt A."/>
            <person name="Tisserant E."/>
            <person name="Crous P.W."/>
            <person name="Henrissat B."/>
            <person name="Nehls U."/>
            <person name="Egli S."/>
            <person name="Spatafora J.W."/>
            <person name="Grigoriev I.V."/>
            <person name="Martin F.M."/>
        </authorList>
    </citation>
    <scope>NUCLEOTIDE SEQUENCE [LARGE SCALE GENOMIC DNA]</scope>
    <source>
        <strain evidence="7 8">CBS 207.34</strain>
    </source>
</reference>
<dbReference type="InterPro" id="IPR004886">
    <property type="entry name" value="Glucanosyltransferase"/>
</dbReference>
<gene>
    <name evidence="7" type="ORF">AOQ84DRAFT_408366</name>
</gene>
<accession>A0A8E2JSF9</accession>
<sequence length="105" mass="11692">LTCLRDIPYLIDPMVNHTNVLGFFVGNKVVNLQNNTDAMTFVKAATRDVKIYLRKNNCRDIPVGYATGDDILIERNLADYLNCGANPTDFLGINLFSLCGDSSYI</sequence>
<keyword evidence="3" id="KW-0732">Signal</keyword>
<dbReference type="GO" id="GO:0031505">
    <property type="term" value="P:fungal-type cell wall organization"/>
    <property type="evidence" value="ECO:0007669"/>
    <property type="project" value="TreeGrafter"/>
</dbReference>
<evidence type="ECO:0000313" key="7">
    <source>
        <dbReference type="EMBL" id="OCL07727.1"/>
    </source>
</evidence>
<dbReference type="PANTHER" id="PTHR31468:SF2">
    <property type="entry name" value="1,3-BETA-GLUCANOSYLTRANSFERASE GAS1"/>
    <property type="match status" value="1"/>
</dbReference>
<comment type="similarity">
    <text evidence="2 6">Belongs to the glycosyl hydrolase 72 family.</text>
</comment>
<evidence type="ECO:0000256" key="6">
    <source>
        <dbReference type="RuleBase" id="RU361209"/>
    </source>
</evidence>
<name>A0A8E2JSF9_9PEZI</name>
<keyword evidence="6" id="KW-0808">Transferase</keyword>
<evidence type="ECO:0000256" key="3">
    <source>
        <dbReference type="ARBA" id="ARBA00022729"/>
    </source>
</evidence>
<dbReference type="Pfam" id="PF03198">
    <property type="entry name" value="Glyco_hydro_72"/>
    <property type="match status" value="1"/>
</dbReference>
<feature type="non-terminal residue" evidence="7">
    <location>
        <position position="1"/>
    </location>
</feature>
<dbReference type="Proteomes" id="UP000250140">
    <property type="component" value="Unassembled WGS sequence"/>
</dbReference>
<evidence type="ECO:0000256" key="1">
    <source>
        <dbReference type="ARBA" id="ARBA00004609"/>
    </source>
</evidence>
<keyword evidence="7" id="KW-0378">Hydrolase</keyword>
<comment type="function">
    <text evidence="6">Splits internally a 1,3-beta-glucan molecule and transfers the newly generated reducing end (the donor) to the non-reducing end of another 1,3-beta-glucan molecule (the acceptor) forming a 1,3-beta linkage, resulting in the elongation of 1,3-beta-glucan chains in the cell wall.</text>
</comment>
<dbReference type="SUPFAM" id="SSF51445">
    <property type="entry name" value="(Trans)glycosidases"/>
    <property type="match status" value="1"/>
</dbReference>
<keyword evidence="4" id="KW-1015">Disulfide bond</keyword>
<evidence type="ECO:0000313" key="8">
    <source>
        <dbReference type="Proteomes" id="UP000250140"/>
    </source>
</evidence>
<protein>
    <recommendedName>
        <fullName evidence="6">1,3-beta-glucanosyltransferase</fullName>
        <ecNumber evidence="6">2.4.1.-</ecNumber>
    </recommendedName>
</protein>
<keyword evidence="6" id="KW-0449">Lipoprotein</keyword>